<reference evidence="1" key="1">
    <citation type="journal article" date="2020" name="Nature">
        <title>Giant virus diversity and host interactions through global metagenomics.</title>
        <authorList>
            <person name="Schulz F."/>
            <person name="Roux S."/>
            <person name="Paez-Espino D."/>
            <person name="Jungbluth S."/>
            <person name="Walsh D.A."/>
            <person name="Denef V.J."/>
            <person name="McMahon K.D."/>
            <person name="Konstantinidis K.T."/>
            <person name="Eloe-Fadrosh E.A."/>
            <person name="Kyrpides N.C."/>
            <person name="Woyke T."/>
        </authorList>
    </citation>
    <scope>NUCLEOTIDE SEQUENCE</scope>
    <source>
        <strain evidence="1">GVMAG-M-3300023184-167</strain>
    </source>
</reference>
<organism evidence="1">
    <name type="scientific">viral metagenome</name>
    <dbReference type="NCBI Taxonomy" id="1070528"/>
    <lineage>
        <taxon>unclassified sequences</taxon>
        <taxon>metagenomes</taxon>
        <taxon>organismal metagenomes</taxon>
    </lineage>
</organism>
<proteinExistence type="predicted"/>
<accession>A0A6C0HSE7</accession>
<sequence>MDSDLLEYKIYLQKIMDIVLNIYKTEISKKYKVDISLNQLPTLKDVWEEYKQINISVLIECICLQMNIMETIGLTFYAISMEDIYVCEGIFIICGKTINIVKDKFTFRSPPILDKKKYFHYPEFLSQKTIPCSFDKTVIYYSFGLVVLTCLSSYPTFTNGEYYINDEPIDKFVEKIEGKIHYFLKRCFAPTRELLFI</sequence>
<protein>
    <recommendedName>
        <fullName evidence="2">Protein kinase domain-containing protein</fullName>
    </recommendedName>
</protein>
<dbReference type="AlphaFoldDB" id="A0A6C0HSE7"/>
<evidence type="ECO:0000313" key="1">
    <source>
        <dbReference type="EMBL" id="QHT83384.1"/>
    </source>
</evidence>
<evidence type="ECO:0008006" key="2">
    <source>
        <dbReference type="Google" id="ProtNLM"/>
    </source>
</evidence>
<dbReference type="EMBL" id="MN740008">
    <property type="protein sequence ID" value="QHT83384.1"/>
    <property type="molecule type" value="Genomic_DNA"/>
</dbReference>
<name>A0A6C0HSE7_9ZZZZ</name>